<dbReference type="Gene3D" id="1.20.1720.10">
    <property type="entry name" value="Multidrug resistance protein D"/>
    <property type="match status" value="1"/>
</dbReference>
<feature type="transmembrane region" description="Helical" evidence="6">
    <location>
        <begin position="358"/>
        <end position="378"/>
    </location>
</feature>
<keyword evidence="4 6" id="KW-0472">Membrane</keyword>
<feature type="domain" description="Major facilitator superfamily (MFS) profile" evidence="7">
    <location>
        <begin position="1"/>
        <end position="495"/>
    </location>
</feature>
<comment type="caution">
    <text evidence="8">The sequence shown here is derived from an EMBL/GenBank/DDBJ whole genome shotgun (WGS) entry which is preliminary data.</text>
</comment>
<keyword evidence="5" id="KW-0046">Antibiotic resistance</keyword>
<feature type="transmembrane region" description="Helical" evidence="6">
    <location>
        <begin position="399"/>
        <end position="417"/>
    </location>
</feature>
<dbReference type="EMBL" id="RBAL01000001">
    <property type="protein sequence ID" value="RKN47006.1"/>
    <property type="molecule type" value="Genomic_DNA"/>
</dbReference>
<dbReference type="GO" id="GO:0022857">
    <property type="term" value="F:transmembrane transporter activity"/>
    <property type="evidence" value="ECO:0007669"/>
    <property type="project" value="InterPro"/>
</dbReference>
<feature type="transmembrane region" description="Helical" evidence="6">
    <location>
        <begin position="135"/>
        <end position="157"/>
    </location>
</feature>
<dbReference type="GO" id="GO:0005886">
    <property type="term" value="C:plasma membrane"/>
    <property type="evidence" value="ECO:0007669"/>
    <property type="project" value="UniProtKB-SubCell"/>
</dbReference>
<dbReference type="PANTHER" id="PTHR42718:SF49">
    <property type="entry name" value="EXPORT PROTEIN"/>
    <property type="match status" value="1"/>
</dbReference>
<keyword evidence="3 6" id="KW-1133">Transmembrane helix</keyword>
<feature type="transmembrane region" description="Helical" evidence="6">
    <location>
        <begin position="328"/>
        <end position="346"/>
    </location>
</feature>
<feature type="transmembrane region" description="Helical" evidence="6">
    <location>
        <begin position="195"/>
        <end position="215"/>
    </location>
</feature>
<evidence type="ECO:0000256" key="4">
    <source>
        <dbReference type="ARBA" id="ARBA00023136"/>
    </source>
</evidence>
<feature type="transmembrane region" description="Helical" evidence="6">
    <location>
        <begin position="76"/>
        <end position="99"/>
    </location>
</feature>
<dbReference type="SUPFAM" id="SSF103473">
    <property type="entry name" value="MFS general substrate transporter"/>
    <property type="match status" value="1"/>
</dbReference>
<evidence type="ECO:0000313" key="8">
    <source>
        <dbReference type="EMBL" id="RKN47006.1"/>
    </source>
</evidence>
<dbReference type="InterPro" id="IPR011701">
    <property type="entry name" value="MFS"/>
</dbReference>
<feature type="transmembrane region" description="Helical" evidence="6">
    <location>
        <begin position="294"/>
        <end position="316"/>
    </location>
</feature>
<evidence type="ECO:0000256" key="1">
    <source>
        <dbReference type="ARBA" id="ARBA00004651"/>
    </source>
</evidence>
<dbReference type="GO" id="GO:0046677">
    <property type="term" value="P:response to antibiotic"/>
    <property type="evidence" value="ECO:0007669"/>
    <property type="project" value="UniProtKB-KW"/>
</dbReference>
<evidence type="ECO:0000256" key="5">
    <source>
        <dbReference type="ARBA" id="ARBA00023251"/>
    </source>
</evidence>
<dbReference type="RefSeq" id="WP_120674744.1">
    <property type="nucleotide sequence ID" value="NZ_RBAL01000001.1"/>
</dbReference>
<evidence type="ECO:0000313" key="9">
    <source>
        <dbReference type="Proteomes" id="UP000272474"/>
    </source>
</evidence>
<dbReference type="CDD" id="cd17321">
    <property type="entry name" value="MFS_MMR_MDR_like"/>
    <property type="match status" value="1"/>
</dbReference>
<proteinExistence type="predicted"/>
<dbReference type="Gene3D" id="1.20.1250.20">
    <property type="entry name" value="MFS general substrate transporter like domains"/>
    <property type="match status" value="1"/>
</dbReference>
<evidence type="ECO:0000259" key="7">
    <source>
        <dbReference type="PROSITE" id="PS50850"/>
    </source>
</evidence>
<evidence type="ECO:0000256" key="2">
    <source>
        <dbReference type="ARBA" id="ARBA00022692"/>
    </source>
</evidence>
<evidence type="ECO:0000256" key="6">
    <source>
        <dbReference type="SAM" id="Phobius"/>
    </source>
</evidence>
<protein>
    <submittedName>
        <fullName evidence="8">MFS transporter</fullName>
    </submittedName>
</protein>
<feature type="transmembrane region" description="Helical" evidence="6">
    <location>
        <begin position="471"/>
        <end position="491"/>
    </location>
</feature>
<feature type="transmembrane region" description="Helical" evidence="6">
    <location>
        <begin position="12"/>
        <end position="32"/>
    </location>
</feature>
<keyword evidence="9" id="KW-1185">Reference proteome</keyword>
<feature type="transmembrane region" description="Helical" evidence="6">
    <location>
        <begin position="105"/>
        <end position="123"/>
    </location>
</feature>
<dbReference type="InterPro" id="IPR020846">
    <property type="entry name" value="MFS_dom"/>
</dbReference>
<organism evidence="8 9">
    <name type="scientific">Streptomyces hoynatensis</name>
    <dbReference type="NCBI Taxonomy" id="1141874"/>
    <lineage>
        <taxon>Bacteria</taxon>
        <taxon>Bacillati</taxon>
        <taxon>Actinomycetota</taxon>
        <taxon>Actinomycetes</taxon>
        <taxon>Kitasatosporales</taxon>
        <taxon>Streptomycetaceae</taxon>
        <taxon>Streptomyces</taxon>
    </lineage>
</organism>
<comment type="subcellular location">
    <subcellularLocation>
        <location evidence="1">Cell membrane</location>
        <topology evidence="1">Multi-pass membrane protein</topology>
    </subcellularLocation>
</comment>
<feature type="transmembrane region" description="Helical" evidence="6">
    <location>
        <begin position="163"/>
        <end position="183"/>
    </location>
</feature>
<dbReference type="OrthoDB" id="7375466at2"/>
<evidence type="ECO:0000256" key="3">
    <source>
        <dbReference type="ARBA" id="ARBA00022989"/>
    </source>
</evidence>
<dbReference type="PROSITE" id="PS50850">
    <property type="entry name" value="MFS"/>
    <property type="match status" value="1"/>
</dbReference>
<feature type="transmembrane region" description="Helical" evidence="6">
    <location>
        <begin position="44"/>
        <end position="64"/>
    </location>
</feature>
<sequence length="517" mass="52219">MGAALEEFAQLGQFGAAIVLVPVTATGSSVALPGISQDLSTGLAAAQWVVNAFFLTFGGFMAITGSLADLTGRRRMFVGGVALFCAAMVVACLAPNIGILIAARAAAGIGAAAATTGGSAVLAQTFEGPARAKAFGAFGTAIGLGLAVGPLVAGFLVTSLGGWRMFYLVAAVVVLPVLLLSPLLQESRDTSAADVDWAGAVTFTVGLILFVLGLVEGPDLGWTHPVVLASLVAFVVLMGVFAAVERRREHPMFDISLFTQPRFVALCAMPILLAFGFVALLIVLPPYFMAVDGISAQSAGLLLVLLTGPTLVMPALVSSLARNVSHRLLLVLTMLFVAGGSAWLTVVHPGSATLSLAGPLLCIGIGFGISLAILDGAAVNSVEPSRAGMAAGMFNTMRLAGETISIAVLSAILAGVTESRLSDGVDTETAAGATARLLQGDMGAATSLVPGADRAGFTEIAGAGYTDALHVALWAVAALSLFGALAVGILMGGRKPSATVAASRPQDQDAEQPSMAS</sequence>
<dbReference type="Pfam" id="PF07690">
    <property type="entry name" value="MFS_1"/>
    <property type="match status" value="1"/>
</dbReference>
<dbReference type="AlphaFoldDB" id="A0A3A9ZIC3"/>
<dbReference type="PANTHER" id="PTHR42718">
    <property type="entry name" value="MAJOR FACILITATOR SUPERFAMILY MULTIDRUG TRANSPORTER MFSC"/>
    <property type="match status" value="1"/>
</dbReference>
<dbReference type="InterPro" id="IPR036259">
    <property type="entry name" value="MFS_trans_sf"/>
</dbReference>
<feature type="transmembrane region" description="Helical" evidence="6">
    <location>
        <begin position="263"/>
        <end position="288"/>
    </location>
</feature>
<name>A0A3A9ZIC3_9ACTN</name>
<reference evidence="8 9" key="1">
    <citation type="journal article" date="2014" name="Int. J. Syst. Evol. Microbiol.">
        <title>Streptomyces hoynatensis sp. nov., isolated from deep marine sediment.</title>
        <authorList>
            <person name="Veyisoglu A."/>
            <person name="Sahin N."/>
        </authorList>
    </citation>
    <scope>NUCLEOTIDE SEQUENCE [LARGE SCALE GENOMIC DNA]</scope>
    <source>
        <strain evidence="8 9">KCTC 29097</strain>
    </source>
</reference>
<keyword evidence="2 6" id="KW-0812">Transmembrane</keyword>
<accession>A0A3A9ZIC3</accession>
<gene>
    <name evidence="8" type="ORF">D7294_02135</name>
</gene>
<feature type="transmembrane region" description="Helical" evidence="6">
    <location>
        <begin position="221"/>
        <end position="243"/>
    </location>
</feature>
<dbReference type="Proteomes" id="UP000272474">
    <property type="component" value="Unassembled WGS sequence"/>
</dbReference>